<gene>
    <name evidence="3" type="ordered locus">Rcas_2577</name>
</gene>
<dbReference type="PROSITE" id="PS51257">
    <property type="entry name" value="PROKAR_LIPOPROTEIN"/>
    <property type="match status" value="1"/>
</dbReference>
<evidence type="ECO:0000313" key="4">
    <source>
        <dbReference type="Proteomes" id="UP000000263"/>
    </source>
</evidence>
<dbReference type="KEGG" id="rca:Rcas_2577"/>
<keyword evidence="4" id="KW-1185">Reference proteome</keyword>
<dbReference type="InterPro" id="IPR051266">
    <property type="entry name" value="CLCR"/>
</dbReference>
<dbReference type="Gene3D" id="3.40.190.10">
    <property type="entry name" value="Periplasmic binding protein-like II"/>
    <property type="match status" value="2"/>
</dbReference>
<dbReference type="eggNOG" id="COG2304">
    <property type="taxonomic scope" value="Bacteria"/>
</dbReference>
<dbReference type="OrthoDB" id="138542at2"/>
<dbReference type="Pfam" id="PF13531">
    <property type="entry name" value="SBP_bac_11"/>
    <property type="match status" value="1"/>
</dbReference>
<feature type="signal peptide" evidence="1">
    <location>
        <begin position="1"/>
        <end position="19"/>
    </location>
</feature>
<evidence type="ECO:0000256" key="1">
    <source>
        <dbReference type="SAM" id="SignalP"/>
    </source>
</evidence>
<sequence>MRHPFRWLLILVLLTPLLAACGAGGGDGGFLGGNTVEVSIAYGSEKRAWLEEAVRQFNAAGRKTASGASIQVVATPMGSTDSMNQILSGAIQPTVWSPASRILLPVANDEWGKRNNGATLVDENAPLLVLSPVVIAMWKPMAEALGWPNKPLGWSDIAELSASGKTWADFGRPEWGPLQFGHTHPDYSNSGVATIIAISYAAAEKTRGLTVADVQNPKTAEFMRNIESGVIHYGESTGFFADQMFNRGPGYLSAAVLYENLVIEAYNRDRYPSVSLPVVAIYPKEGTFWTDHPYAILNAPWVTDEQREAANIFLRYLLDRPQQELALRYGYRPSNTDVAVGAPITPENGVDPQQPQTLLEVPRPDVLSAIRSIWEQNKKRVDVMAVLDVSGSMEDEGRLEQAKAALRIFVEQLQDDDGFGLTIFSDQATVLTPISPIGSRRTEVLNRIAGLTPRGGTRLLDTVVEAYQELTATPPGQRIRAVVVLTDGLDNRSQRSAEDVLDLLRQDREGYSIKVFTIAFGGDADVHLLKEIASATGAKSYVGKPGERGAIERIYQDITTFF</sequence>
<dbReference type="SMART" id="SM00327">
    <property type="entry name" value="VWA"/>
    <property type="match status" value="1"/>
</dbReference>
<reference evidence="3 4" key="1">
    <citation type="submission" date="2007-08" db="EMBL/GenBank/DDBJ databases">
        <title>Complete sequence of Roseiflexus castenholzii DSM 13941.</title>
        <authorList>
            <consortium name="US DOE Joint Genome Institute"/>
            <person name="Copeland A."/>
            <person name="Lucas S."/>
            <person name="Lapidus A."/>
            <person name="Barry K."/>
            <person name="Glavina del Rio T."/>
            <person name="Dalin E."/>
            <person name="Tice H."/>
            <person name="Pitluck S."/>
            <person name="Thompson L.S."/>
            <person name="Brettin T."/>
            <person name="Bruce D."/>
            <person name="Detter J.C."/>
            <person name="Han C."/>
            <person name="Tapia R."/>
            <person name="Schmutz J."/>
            <person name="Larimer F."/>
            <person name="Land M."/>
            <person name="Hauser L."/>
            <person name="Kyrpides N."/>
            <person name="Mikhailova N."/>
            <person name="Bryant D.A."/>
            <person name="Hanada S."/>
            <person name="Tsukatani Y."/>
            <person name="Richardson P."/>
        </authorList>
    </citation>
    <scope>NUCLEOTIDE SEQUENCE [LARGE SCALE GENOMIC DNA]</scope>
    <source>
        <strain evidence="4">DSM 13941 / HLO8</strain>
    </source>
</reference>
<dbReference type="STRING" id="383372.Rcas_2577"/>
<dbReference type="Pfam" id="PF00092">
    <property type="entry name" value="VWA"/>
    <property type="match status" value="1"/>
</dbReference>
<dbReference type="CDD" id="cd00198">
    <property type="entry name" value="vWFA"/>
    <property type="match status" value="1"/>
</dbReference>
<feature type="domain" description="VWFA" evidence="2">
    <location>
        <begin position="382"/>
        <end position="558"/>
    </location>
</feature>
<protein>
    <submittedName>
        <fullName evidence="3">von Willebrand factor type A</fullName>
    </submittedName>
</protein>
<dbReference type="PANTHER" id="PTHR10579:SF43">
    <property type="entry name" value="ZINC FINGER (C3HC4-TYPE RING FINGER) FAMILY PROTEIN"/>
    <property type="match status" value="1"/>
</dbReference>
<dbReference type="PROSITE" id="PS50234">
    <property type="entry name" value="VWFA"/>
    <property type="match status" value="1"/>
</dbReference>
<dbReference type="HOGENOM" id="CLU_018489_2_0_0"/>
<dbReference type="AlphaFoldDB" id="A7NM93"/>
<feature type="chain" id="PRO_5002711044" evidence="1">
    <location>
        <begin position="20"/>
        <end position="562"/>
    </location>
</feature>
<dbReference type="EMBL" id="CP000804">
    <property type="protein sequence ID" value="ABU58655.1"/>
    <property type="molecule type" value="Genomic_DNA"/>
</dbReference>
<keyword evidence="1" id="KW-0732">Signal</keyword>
<dbReference type="eggNOG" id="COG1840">
    <property type="taxonomic scope" value="Bacteria"/>
</dbReference>
<evidence type="ECO:0000313" key="3">
    <source>
        <dbReference type="EMBL" id="ABU58655.1"/>
    </source>
</evidence>
<dbReference type="Proteomes" id="UP000000263">
    <property type="component" value="Chromosome"/>
</dbReference>
<dbReference type="RefSeq" id="WP_012121079.1">
    <property type="nucleotide sequence ID" value="NC_009767.1"/>
</dbReference>
<accession>A7NM93</accession>
<dbReference type="PANTHER" id="PTHR10579">
    <property type="entry name" value="CALCIUM-ACTIVATED CHLORIDE CHANNEL REGULATOR"/>
    <property type="match status" value="1"/>
</dbReference>
<dbReference type="InterPro" id="IPR002035">
    <property type="entry name" value="VWF_A"/>
</dbReference>
<evidence type="ECO:0000259" key="2">
    <source>
        <dbReference type="PROSITE" id="PS50234"/>
    </source>
</evidence>
<proteinExistence type="predicted"/>
<dbReference type="SUPFAM" id="SSF53300">
    <property type="entry name" value="vWA-like"/>
    <property type="match status" value="1"/>
</dbReference>
<dbReference type="SUPFAM" id="SSF53850">
    <property type="entry name" value="Periplasmic binding protein-like II"/>
    <property type="match status" value="1"/>
</dbReference>
<organism evidence="3 4">
    <name type="scientific">Roseiflexus castenholzii (strain DSM 13941 / HLO8)</name>
    <dbReference type="NCBI Taxonomy" id="383372"/>
    <lineage>
        <taxon>Bacteria</taxon>
        <taxon>Bacillati</taxon>
        <taxon>Chloroflexota</taxon>
        <taxon>Chloroflexia</taxon>
        <taxon>Chloroflexales</taxon>
        <taxon>Roseiflexineae</taxon>
        <taxon>Roseiflexaceae</taxon>
        <taxon>Roseiflexus</taxon>
    </lineage>
</organism>
<dbReference type="InterPro" id="IPR036465">
    <property type="entry name" value="vWFA_dom_sf"/>
</dbReference>
<name>A7NM93_ROSCS</name>
<dbReference type="Gene3D" id="3.40.50.410">
    <property type="entry name" value="von Willebrand factor, type A domain"/>
    <property type="match status" value="1"/>
</dbReference>